<organism evidence="3 4">
    <name type="scientific">Salinicola corii</name>
    <dbReference type="NCBI Taxonomy" id="2606937"/>
    <lineage>
        <taxon>Bacteria</taxon>
        <taxon>Pseudomonadati</taxon>
        <taxon>Pseudomonadota</taxon>
        <taxon>Gammaproteobacteria</taxon>
        <taxon>Oceanospirillales</taxon>
        <taxon>Halomonadaceae</taxon>
        <taxon>Salinicola</taxon>
    </lineage>
</organism>
<dbReference type="AlphaFoldDB" id="A0A640WIK9"/>
<dbReference type="SUPFAM" id="SSF53448">
    <property type="entry name" value="Nucleotide-diphospho-sugar transferases"/>
    <property type="match status" value="1"/>
</dbReference>
<dbReference type="Proteomes" id="UP000466024">
    <property type="component" value="Unassembled WGS sequence"/>
</dbReference>
<feature type="domain" description="MobA-like NTP transferase" evidence="2">
    <location>
        <begin position="25"/>
        <end position="187"/>
    </location>
</feature>
<dbReference type="PANTHER" id="PTHR43777:SF1">
    <property type="entry name" value="MOLYBDENUM COFACTOR CYTIDYLYLTRANSFERASE"/>
    <property type="match status" value="1"/>
</dbReference>
<reference evidence="3 4" key="1">
    <citation type="submission" date="2019-08" db="EMBL/GenBank/DDBJ databases">
        <title>Bioinformatics analysis of the strain L3 and L5.</title>
        <authorList>
            <person name="Li X."/>
        </authorList>
    </citation>
    <scope>NUCLEOTIDE SEQUENCE [LARGE SCALE GENOMIC DNA]</scope>
    <source>
        <strain evidence="3 4">L3</strain>
    </source>
</reference>
<sequence>MCSACGAASRAMNSEPQSEQIAVMALVMAAGVSRRFGEDKRRVRLKDGRTLLETTLTMVARVYPHWWLVTRPEDDLALGAAFGPGTHRRLAADHARNGLGGSLGDAFRHLLVQGETAIAAAVILADMPWLQATTCGQLNHHARAERIVLPCHEGRRGHPVLFGRDFWPMLAELQGGEGARNVVQANQQAVSVVDVGDDGIWRDIDTPQDLHGPP</sequence>
<dbReference type="CDD" id="cd04182">
    <property type="entry name" value="GT_2_like_f"/>
    <property type="match status" value="1"/>
</dbReference>
<evidence type="ECO:0000313" key="3">
    <source>
        <dbReference type="EMBL" id="KAA0020372.1"/>
    </source>
</evidence>
<dbReference type="InterPro" id="IPR025877">
    <property type="entry name" value="MobA-like_NTP_Trfase"/>
</dbReference>
<dbReference type="EMBL" id="VTPX01000001">
    <property type="protein sequence ID" value="KAA0020372.1"/>
    <property type="molecule type" value="Genomic_DNA"/>
</dbReference>
<accession>A0A640WIK9</accession>
<evidence type="ECO:0000259" key="2">
    <source>
        <dbReference type="Pfam" id="PF12804"/>
    </source>
</evidence>
<dbReference type="Gene3D" id="3.90.550.10">
    <property type="entry name" value="Spore Coat Polysaccharide Biosynthesis Protein SpsA, Chain A"/>
    <property type="match status" value="1"/>
</dbReference>
<dbReference type="GO" id="GO:0016779">
    <property type="term" value="F:nucleotidyltransferase activity"/>
    <property type="evidence" value="ECO:0007669"/>
    <property type="project" value="UniProtKB-ARBA"/>
</dbReference>
<name>A0A640WIK9_9GAMM</name>
<comment type="caution">
    <text evidence="3">The sequence shown here is derived from an EMBL/GenBank/DDBJ whole genome shotgun (WGS) entry which is preliminary data.</text>
</comment>
<dbReference type="PANTHER" id="PTHR43777">
    <property type="entry name" value="MOLYBDENUM COFACTOR CYTIDYLYLTRANSFERASE"/>
    <property type="match status" value="1"/>
</dbReference>
<keyword evidence="3" id="KW-0808">Transferase</keyword>
<keyword evidence="4" id="KW-1185">Reference proteome</keyword>
<dbReference type="InterPro" id="IPR029044">
    <property type="entry name" value="Nucleotide-diphossugar_trans"/>
</dbReference>
<evidence type="ECO:0000256" key="1">
    <source>
        <dbReference type="ARBA" id="ARBA00022842"/>
    </source>
</evidence>
<gene>
    <name evidence="3" type="ORF">F0A16_00770</name>
</gene>
<protein>
    <submittedName>
        <fullName evidence="3">Nucleotidyltransferase family protein</fullName>
    </submittedName>
</protein>
<proteinExistence type="predicted"/>
<keyword evidence="1" id="KW-0460">Magnesium</keyword>
<dbReference type="Pfam" id="PF12804">
    <property type="entry name" value="NTP_transf_3"/>
    <property type="match status" value="1"/>
</dbReference>
<evidence type="ECO:0000313" key="4">
    <source>
        <dbReference type="Proteomes" id="UP000466024"/>
    </source>
</evidence>